<accession>A0A8X6V2P1</accession>
<organism evidence="2 3">
    <name type="scientific">Trichonephila clavipes</name>
    <name type="common">Golden silk orbweaver</name>
    <name type="synonym">Nephila clavipes</name>
    <dbReference type="NCBI Taxonomy" id="2585209"/>
    <lineage>
        <taxon>Eukaryota</taxon>
        <taxon>Metazoa</taxon>
        <taxon>Ecdysozoa</taxon>
        <taxon>Arthropoda</taxon>
        <taxon>Chelicerata</taxon>
        <taxon>Arachnida</taxon>
        <taxon>Araneae</taxon>
        <taxon>Araneomorphae</taxon>
        <taxon>Entelegynae</taxon>
        <taxon>Araneoidea</taxon>
        <taxon>Nephilidae</taxon>
        <taxon>Trichonephila</taxon>
    </lineage>
</organism>
<sequence>MANSYRCPNFPKIKPKKGTPSENRNPSQRSNQTQKSIFVKENLSFANALKGEHQMSPRSDAPSSASSEPETSQTPREKTPATTDGNNTHNHEGETFGFMDAIIELKKFFTDYPSLLELGRQLKYAKGTARIDVFYRHLINMK</sequence>
<gene>
    <name evidence="2" type="ORF">TNCV_3502731</name>
</gene>
<keyword evidence="3" id="KW-1185">Reference proteome</keyword>
<feature type="compositionally biased region" description="Low complexity" evidence="1">
    <location>
        <begin position="56"/>
        <end position="74"/>
    </location>
</feature>
<evidence type="ECO:0000313" key="3">
    <source>
        <dbReference type="Proteomes" id="UP000887159"/>
    </source>
</evidence>
<evidence type="ECO:0000256" key="1">
    <source>
        <dbReference type="SAM" id="MobiDB-lite"/>
    </source>
</evidence>
<evidence type="ECO:0000313" key="2">
    <source>
        <dbReference type="EMBL" id="GFY02392.1"/>
    </source>
</evidence>
<name>A0A8X6V2P1_TRICX</name>
<feature type="compositionally biased region" description="Polar residues" evidence="1">
    <location>
        <begin position="20"/>
        <end position="36"/>
    </location>
</feature>
<proteinExistence type="predicted"/>
<comment type="caution">
    <text evidence="2">The sequence shown here is derived from an EMBL/GenBank/DDBJ whole genome shotgun (WGS) entry which is preliminary data.</text>
</comment>
<feature type="region of interest" description="Disordered" evidence="1">
    <location>
        <begin position="1"/>
        <end position="93"/>
    </location>
</feature>
<protein>
    <submittedName>
        <fullName evidence="2">Uncharacterized protein</fullName>
    </submittedName>
</protein>
<dbReference type="Proteomes" id="UP000887159">
    <property type="component" value="Unassembled WGS sequence"/>
</dbReference>
<dbReference type="AlphaFoldDB" id="A0A8X6V2P1"/>
<reference evidence="2" key="1">
    <citation type="submission" date="2020-08" db="EMBL/GenBank/DDBJ databases">
        <title>Multicomponent nature underlies the extraordinary mechanical properties of spider dragline silk.</title>
        <authorList>
            <person name="Kono N."/>
            <person name="Nakamura H."/>
            <person name="Mori M."/>
            <person name="Yoshida Y."/>
            <person name="Ohtoshi R."/>
            <person name="Malay A.D."/>
            <person name="Moran D.A.P."/>
            <person name="Tomita M."/>
            <person name="Numata K."/>
            <person name="Arakawa K."/>
        </authorList>
    </citation>
    <scope>NUCLEOTIDE SEQUENCE</scope>
</reference>
<dbReference type="EMBL" id="BMAU01021233">
    <property type="protein sequence ID" value="GFY02392.1"/>
    <property type="molecule type" value="Genomic_DNA"/>
</dbReference>